<feature type="compositionally biased region" description="Basic residues" evidence="1">
    <location>
        <begin position="20"/>
        <end position="33"/>
    </location>
</feature>
<evidence type="ECO:0000256" key="1">
    <source>
        <dbReference type="SAM" id="MobiDB-lite"/>
    </source>
</evidence>
<feature type="compositionally biased region" description="Low complexity" evidence="1">
    <location>
        <begin position="114"/>
        <end position="137"/>
    </location>
</feature>
<keyword evidence="3" id="KW-1185">Reference proteome</keyword>
<gene>
    <name evidence="2" type="ORF">DFH08DRAFT_660635</name>
</gene>
<feature type="compositionally biased region" description="Polar residues" evidence="1">
    <location>
        <begin position="82"/>
        <end position="95"/>
    </location>
</feature>
<reference evidence="2" key="1">
    <citation type="submission" date="2023-03" db="EMBL/GenBank/DDBJ databases">
        <title>Massive genome expansion in bonnet fungi (Mycena s.s.) driven by repeated elements and novel gene families across ecological guilds.</title>
        <authorList>
            <consortium name="Lawrence Berkeley National Laboratory"/>
            <person name="Harder C.B."/>
            <person name="Miyauchi S."/>
            <person name="Viragh M."/>
            <person name="Kuo A."/>
            <person name="Thoen E."/>
            <person name="Andreopoulos B."/>
            <person name="Lu D."/>
            <person name="Skrede I."/>
            <person name="Drula E."/>
            <person name="Henrissat B."/>
            <person name="Morin E."/>
            <person name="Kohler A."/>
            <person name="Barry K."/>
            <person name="LaButti K."/>
            <person name="Morin E."/>
            <person name="Salamov A."/>
            <person name="Lipzen A."/>
            <person name="Mereny Z."/>
            <person name="Hegedus B."/>
            <person name="Baldrian P."/>
            <person name="Stursova M."/>
            <person name="Weitz H."/>
            <person name="Taylor A."/>
            <person name="Grigoriev I.V."/>
            <person name="Nagy L.G."/>
            <person name="Martin F."/>
            <person name="Kauserud H."/>
        </authorList>
    </citation>
    <scope>NUCLEOTIDE SEQUENCE</scope>
    <source>
        <strain evidence="2">CBHHK002</strain>
    </source>
</reference>
<feature type="non-terminal residue" evidence="2">
    <location>
        <position position="223"/>
    </location>
</feature>
<sequence>PIPRPLKRSASVASLPTPPRTHHKRKRAASKHSRASDDDLSATDDDDEQLIKEAEAEESFWLATNAAAASGTQPPLLYRRLQAQSKTQTQPQTQLHGVPPVSPPPSHRKPPVRAPCTPTPKSSSSTVSPPATPTRASILRDSPDNPFLASPLGPQDEVVVNESSSDALQEEKPTMAFVFRGVRRSFPNPYYNPSRTSPNPNSQLPPEHPDFEPEERGVRKLLF</sequence>
<evidence type="ECO:0000313" key="3">
    <source>
        <dbReference type="Proteomes" id="UP001218218"/>
    </source>
</evidence>
<name>A0AAD7F457_9AGAR</name>
<dbReference type="Proteomes" id="UP001218218">
    <property type="component" value="Unassembled WGS sequence"/>
</dbReference>
<feature type="region of interest" description="Disordered" evidence="1">
    <location>
        <begin position="184"/>
        <end position="223"/>
    </location>
</feature>
<feature type="compositionally biased region" description="Polar residues" evidence="1">
    <location>
        <begin position="191"/>
        <end position="204"/>
    </location>
</feature>
<accession>A0AAD7F457</accession>
<dbReference type="AlphaFoldDB" id="A0AAD7F457"/>
<feature type="compositionally biased region" description="Acidic residues" evidence="1">
    <location>
        <begin position="38"/>
        <end position="48"/>
    </location>
</feature>
<proteinExistence type="predicted"/>
<comment type="caution">
    <text evidence="2">The sequence shown here is derived from an EMBL/GenBank/DDBJ whole genome shotgun (WGS) entry which is preliminary data.</text>
</comment>
<protein>
    <submittedName>
        <fullName evidence="2">Uncharacterized protein</fullName>
    </submittedName>
</protein>
<feature type="non-terminal residue" evidence="2">
    <location>
        <position position="1"/>
    </location>
</feature>
<feature type="region of interest" description="Disordered" evidence="1">
    <location>
        <begin position="73"/>
        <end position="172"/>
    </location>
</feature>
<evidence type="ECO:0000313" key="2">
    <source>
        <dbReference type="EMBL" id="KAJ7364344.1"/>
    </source>
</evidence>
<feature type="region of interest" description="Disordered" evidence="1">
    <location>
        <begin position="1"/>
        <end position="52"/>
    </location>
</feature>
<dbReference type="EMBL" id="JARIHO010000003">
    <property type="protein sequence ID" value="KAJ7364344.1"/>
    <property type="molecule type" value="Genomic_DNA"/>
</dbReference>
<organism evidence="2 3">
    <name type="scientific">Mycena albidolilacea</name>
    <dbReference type="NCBI Taxonomy" id="1033008"/>
    <lineage>
        <taxon>Eukaryota</taxon>
        <taxon>Fungi</taxon>
        <taxon>Dikarya</taxon>
        <taxon>Basidiomycota</taxon>
        <taxon>Agaricomycotina</taxon>
        <taxon>Agaricomycetes</taxon>
        <taxon>Agaricomycetidae</taxon>
        <taxon>Agaricales</taxon>
        <taxon>Marasmiineae</taxon>
        <taxon>Mycenaceae</taxon>
        <taxon>Mycena</taxon>
    </lineage>
</organism>
<feature type="compositionally biased region" description="Basic and acidic residues" evidence="1">
    <location>
        <begin position="207"/>
        <end position="223"/>
    </location>
</feature>